<dbReference type="EMBL" id="SNXJ01000012">
    <property type="protein sequence ID" value="TDP27415.1"/>
    <property type="molecule type" value="Genomic_DNA"/>
</dbReference>
<evidence type="ECO:0000313" key="2">
    <source>
        <dbReference type="EMBL" id="TDP27415.1"/>
    </source>
</evidence>
<organism evidence="1 3">
    <name type="scientific">Avibacterium gallinarum</name>
    <name type="common">Pasteurella gallinarum</name>
    <dbReference type="NCBI Taxonomy" id="755"/>
    <lineage>
        <taxon>Bacteria</taxon>
        <taxon>Pseudomonadati</taxon>
        <taxon>Pseudomonadota</taxon>
        <taxon>Gammaproteobacteria</taxon>
        <taxon>Pasteurellales</taxon>
        <taxon>Pasteurellaceae</taxon>
        <taxon>Avibacterium</taxon>
    </lineage>
</organism>
<accession>A0A379AYD1</accession>
<proteinExistence type="predicted"/>
<protein>
    <submittedName>
        <fullName evidence="1">Uncharacterized protein</fullName>
    </submittedName>
</protein>
<reference evidence="1 3" key="1">
    <citation type="submission" date="2018-06" db="EMBL/GenBank/DDBJ databases">
        <authorList>
            <consortium name="Pathogen Informatics"/>
            <person name="Doyle S."/>
        </authorList>
    </citation>
    <scope>NUCLEOTIDE SEQUENCE [LARGE SCALE GENOMIC DNA]</scope>
    <source>
        <strain evidence="1 3">NCTC11188</strain>
    </source>
</reference>
<dbReference type="RefSeq" id="WP_103854460.1">
    <property type="nucleotide sequence ID" value="NZ_PQVJ01000060.1"/>
</dbReference>
<name>A0A379AYD1_AVIGA</name>
<dbReference type="EMBL" id="UGSQ01000003">
    <property type="protein sequence ID" value="SUB27335.1"/>
    <property type="molecule type" value="Genomic_DNA"/>
</dbReference>
<dbReference type="Proteomes" id="UP000255113">
    <property type="component" value="Unassembled WGS sequence"/>
</dbReference>
<sequence length="97" mass="11528">MTNNNLIKFRANITLINLKQRQQVERDLGTFPHRNAAINAVEEFKKHQLGEGWELANYRLTPAEMSQEIFTFFNKVQEREKLPKLKNRNIPLEFEDN</sequence>
<keyword evidence="4" id="KW-1185">Reference proteome</keyword>
<gene>
    <name evidence="2" type="ORF">EV689_11218</name>
    <name evidence="1" type="ORF">NCTC11188_01630</name>
</gene>
<dbReference type="Proteomes" id="UP000294683">
    <property type="component" value="Unassembled WGS sequence"/>
</dbReference>
<evidence type="ECO:0000313" key="4">
    <source>
        <dbReference type="Proteomes" id="UP000294683"/>
    </source>
</evidence>
<evidence type="ECO:0000313" key="3">
    <source>
        <dbReference type="Proteomes" id="UP000255113"/>
    </source>
</evidence>
<dbReference type="AlphaFoldDB" id="A0A379AYD1"/>
<evidence type="ECO:0000313" key="1">
    <source>
        <dbReference type="EMBL" id="SUB27335.1"/>
    </source>
</evidence>
<reference evidence="2 4" key="2">
    <citation type="submission" date="2019-03" db="EMBL/GenBank/DDBJ databases">
        <title>Genomic Encyclopedia of Type Strains, Phase IV (KMG-IV): sequencing the most valuable type-strain genomes for metagenomic binning, comparative biology and taxonomic classification.</title>
        <authorList>
            <person name="Goeker M."/>
        </authorList>
    </citation>
    <scope>NUCLEOTIDE SEQUENCE [LARGE SCALE GENOMIC DNA]</scope>
    <source>
        <strain evidence="2 4">DSM 17481</strain>
    </source>
</reference>